<feature type="transmembrane region" description="Helical" evidence="1">
    <location>
        <begin position="35"/>
        <end position="55"/>
    </location>
</feature>
<keyword evidence="1" id="KW-0812">Transmembrane</keyword>
<keyword evidence="1" id="KW-1133">Transmembrane helix</keyword>
<organism evidence="2 3">
    <name type="scientific">Burkholderia phage Maja</name>
    <dbReference type="NCBI Taxonomy" id="2767571"/>
    <lineage>
        <taxon>Viruses</taxon>
        <taxon>Duplodnaviria</taxon>
        <taxon>Heunggongvirae</taxon>
        <taxon>Uroviricota</taxon>
        <taxon>Caudoviricetes</taxon>
        <taxon>Lindbergviridae</taxon>
        <taxon>Gladiolivirus</taxon>
        <taxon>Gladiolivirus maja</taxon>
    </lineage>
</organism>
<proteinExistence type="predicted"/>
<keyword evidence="1" id="KW-0472">Membrane</keyword>
<evidence type="ECO:0000256" key="1">
    <source>
        <dbReference type="SAM" id="Phobius"/>
    </source>
</evidence>
<evidence type="ECO:0000313" key="2">
    <source>
        <dbReference type="EMBL" id="QOV06334.1"/>
    </source>
</evidence>
<feature type="transmembrane region" description="Helical" evidence="1">
    <location>
        <begin position="7"/>
        <end position="29"/>
    </location>
</feature>
<dbReference type="EMBL" id="MT708549">
    <property type="protein sequence ID" value="QOV06334.1"/>
    <property type="molecule type" value="Genomic_DNA"/>
</dbReference>
<sequence length="71" mass="7617">MKLYLKAMAIVAILVFVSFVGAVAVPWLINDAGTAGMIALPFVVLSAAALSLYFLNRITKTEKSNNDENLS</sequence>
<accession>A0A7S6R8Y7</accession>
<gene>
    <name evidence="2" type="ORF">CPT_Maja_114</name>
</gene>
<keyword evidence="3" id="KW-1185">Reference proteome</keyword>
<dbReference type="Proteomes" id="UP000593952">
    <property type="component" value="Segment"/>
</dbReference>
<name>A0A7S6R8Y7_9CAUD</name>
<protein>
    <submittedName>
        <fullName evidence="2">Putative membrane protein</fullName>
    </submittedName>
</protein>
<reference evidence="2 3" key="1">
    <citation type="submission" date="2020-07" db="EMBL/GenBank/DDBJ databases">
        <title>Complete genome sequence of Burkholderia gladioli phage Maja.</title>
        <authorList>
            <person name="Yu Z."/>
            <person name="Yao G.W."/>
            <person name="Guadalupe Vizoso-Pinto M."/>
            <person name="Sun L."/>
            <person name="Le T."/>
            <person name="Gonzalez C."/>
            <person name="Young R."/>
            <person name="Liu M."/>
        </authorList>
    </citation>
    <scope>NUCLEOTIDE SEQUENCE [LARGE SCALE GENOMIC DNA]</scope>
</reference>
<evidence type="ECO:0000313" key="3">
    <source>
        <dbReference type="Proteomes" id="UP000593952"/>
    </source>
</evidence>